<dbReference type="GO" id="GO:0052621">
    <property type="term" value="F:diguanylate cyclase activity"/>
    <property type="evidence" value="ECO:0007669"/>
    <property type="project" value="TreeGrafter"/>
</dbReference>
<dbReference type="RefSeq" id="WP_154237496.1">
    <property type="nucleotide sequence ID" value="NZ_WKPI01000001.1"/>
</dbReference>
<reference evidence="5 6" key="1">
    <citation type="journal article" date="2019" name="Nat. Med.">
        <title>A library of human gut bacterial isolates paired with longitudinal multiomics data enables mechanistic microbiome research.</title>
        <authorList>
            <person name="Poyet M."/>
            <person name="Groussin M."/>
            <person name="Gibbons S.M."/>
            <person name="Avila-Pacheco J."/>
            <person name="Jiang X."/>
            <person name="Kearney S.M."/>
            <person name="Perrotta A.R."/>
            <person name="Berdy B."/>
            <person name="Zhao S."/>
            <person name="Lieberman T.D."/>
            <person name="Swanson P.K."/>
            <person name="Smith M."/>
            <person name="Roesemann S."/>
            <person name="Alexander J.E."/>
            <person name="Rich S.A."/>
            <person name="Livny J."/>
            <person name="Vlamakis H."/>
            <person name="Clish C."/>
            <person name="Bullock K."/>
            <person name="Deik A."/>
            <person name="Scott J."/>
            <person name="Pierce K.A."/>
            <person name="Xavier R.J."/>
            <person name="Alm E.J."/>
        </authorList>
    </citation>
    <scope>NUCLEOTIDE SEQUENCE [LARGE SCALE GENOMIC DNA]</scope>
    <source>
        <strain evidence="3 5">BIOML-A4</strain>
        <strain evidence="4 6">BIOML-A5</strain>
    </source>
</reference>
<dbReference type="EMBL" id="WKPI01000001">
    <property type="protein sequence ID" value="MSC31590.1"/>
    <property type="molecule type" value="Genomic_DNA"/>
</dbReference>
<keyword evidence="1" id="KW-1133">Transmembrane helix</keyword>
<evidence type="ECO:0000313" key="3">
    <source>
        <dbReference type="EMBL" id="MSA87795.1"/>
    </source>
</evidence>
<dbReference type="FunFam" id="3.30.70.270:FF:000001">
    <property type="entry name" value="Diguanylate cyclase domain protein"/>
    <property type="match status" value="1"/>
</dbReference>
<dbReference type="Gene3D" id="3.30.70.270">
    <property type="match status" value="1"/>
</dbReference>
<gene>
    <name evidence="4" type="ORF">GKD88_00410</name>
    <name evidence="3" type="ORF">GKE08_00405</name>
</gene>
<dbReference type="InterPro" id="IPR029787">
    <property type="entry name" value="Nucleotide_cyclase"/>
</dbReference>
<dbReference type="NCBIfam" id="TIGR00254">
    <property type="entry name" value="GGDEF"/>
    <property type="match status" value="1"/>
</dbReference>
<keyword evidence="1" id="KW-0472">Membrane</keyword>
<evidence type="ECO:0000313" key="4">
    <source>
        <dbReference type="EMBL" id="MSC31590.1"/>
    </source>
</evidence>
<feature type="transmembrane region" description="Helical" evidence="1">
    <location>
        <begin position="281"/>
        <end position="306"/>
    </location>
</feature>
<dbReference type="Pfam" id="PF00990">
    <property type="entry name" value="GGDEF"/>
    <property type="match status" value="1"/>
</dbReference>
<keyword evidence="6" id="KW-1185">Reference proteome</keyword>
<dbReference type="PROSITE" id="PS50887">
    <property type="entry name" value="GGDEF"/>
    <property type="match status" value="1"/>
</dbReference>
<evidence type="ECO:0000313" key="6">
    <source>
        <dbReference type="Proteomes" id="UP000480929"/>
    </source>
</evidence>
<dbReference type="Proteomes" id="UP000480929">
    <property type="component" value="Unassembled WGS sequence"/>
</dbReference>
<keyword evidence="1" id="KW-0812">Transmembrane</keyword>
<comment type="caution">
    <text evidence="3">The sequence shown here is derived from an EMBL/GenBank/DDBJ whole genome shotgun (WGS) entry which is preliminary data.</text>
</comment>
<dbReference type="CDD" id="cd01949">
    <property type="entry name" value="GGDEF"/>
    <property type="match status" value="1"/>
</dbReference>
<dbReference type="SMART" id="SM00267">
    <property type="entry name" value="GGDEF"/>
    <property type="match status" value="1"/>
</dbReference>
<dbReference type="GO" id="GO:1902201">
    <property type="term" value="P:negative regulation of bacterial-type flagellum-dependent cell motility"/>
    <property type="evidence" value="ECO:0007669"/>
    <property type="project" value="TreeGrafter"/>
</dbReference>
<dbReference type="InterPro" id="IPR000160">
    <property type="entry name" value="GGDEF_dom"/>
</dbReference>
<dbReference type="PANTHER" id="PTHR45138">
    <property type="entry name" value="REGULATORY COMPONENTS OF SENSORY TRANSDUCTION SYSTEM"/>
    <property type="match status" value="1"/>
</dbReference>
<dbReference type="Gene3D" id="3.30.450.20">
    <property type="entry name" value="PAS domain"/>
    <property type="match status" value="1"/>
</dbReference>
<dbReference type="GO" id="GO:0005886">
    <property type="term" value="C:plasma membrane"/>
    <property type="evidence" value="ECO:0007669"/>
    <property type="project" value="TreeGrafter"/>
</dbReference>
<dbReference type="OrthoDB" id="9807794at2"/>
<accession>A0A6N7S2C7</accession>
<dbReference type="InterPro" id="IPR043128">
    <property type="entry name" value="Rev_trsase/Diguanyl_cyclase"/>
</dbReference>
<sequence length="474" mass="53334">MNKKEYPVSGILAAGLLIAALLGVMGIFYQNLQEKLFTQAVNNLVVTTQSDKLYFDQIIQNRLYWLETIAEISDVPDAEGQENWQKILNWQSVDGMHFGVADARGNLTYAKQAVMDISNREYFQAAMQRKTTISGPLTTPEGEDSIVLTVPMIRQGKVQEAVCAEITTTALGASLNNYANPKAKATLVFTPQGQLISSYAGMERYATIYEMLETMKLKSDDLVEQMRREVLAGNSGTLTYYNGGQLRLLYYEPVGIQDWYICSLVVMDAHEKILQEMSASAFGVLAAILLIVILLAATGVYLILYFQRRVKEAQKDPLTGVYTRLMAQRQASRILKENRHTLCACLFIDVDDFKTINDHYGHDEGDRVLISVSRVLSESVRSHDIVSRYGGDEFTVWLNNLKQEQEARDIAQRFLTRIDQQTTVHISVGIVMVSPQERDYEAVLKRADQALYQAKQKGKNQICLIPAAPEEENL</sequence>
<dbReference type="InterPro" id="IPR050469">
    <property type="entry name" value="Diguanylate_Cyclase"/>
</dbReference>
<proteinExistence type="predicted"/>
<evidence type="ECO:0000259" key="2">
    <source>
        <dbReference type="PROSITE" id="PS50887"/>
    </source>
</evidence>
<name>A0A6N7S2C7_9FIRM</name>
<dbReference type="EMBL" id="WKPJ01000001">
    <property type="protein sequence ID" value="MSA87795.1"/>
    <property type="molecule type" value="Genomic_DNA"/>
</dbReference>
<feature type="domain" description="GGDEF" evidence="2">
    <location>
        <begin position="341"/>
        <end position="467"/>
    </location>
</feature>
<dbReference type="Proteomes" id="UP000433575">
    <property type="component" value="Unassembled WGS sequence"/>
</dbReference>
<dbReference type="SUPFAM" id="SSF55073">
    <property type="entry name" value="Nucleotide cyclase"/>
    <property type="match status" value="1"/>
</dbReference>
<dbReference type="PANTHER" id="PTHR45138:SF9">
    <property type="entry name" value="DIGUANYLATE CYCLASE DGCM-RELATED"/>
    <property type="match status" value="1"/>
</dbReference>
<evidence type="ECO:0000313" key="5">
    <source>
        <dbReference type="Proteomes" id="UP000433575"/>
    </source>
</evidence>
<protein>
    <submittedName>
        <fullName evidence="3">Diguanylate cyclase</fullName>
    </submittedName>
</protein>
<evidence type="ECO:0000256" key="1">
    <source>
        <dbReference type="SAM" id="Phobius"/>
    </source>
</evidence>
<dbReference type="AlphaFoldDB" id="A0A6N7S2C7"/>
<dbReference type="GO" id="GO:0043709">
    <property type="term" value="P:cell adhesion involved in single-species biofilm formation"/>
    <property type="evidence" value="ECO:0007669"/>
    <property type="project" value="TreeGrafter"/>
</dbReference>
<organism evidence="3 5">
    <name type="scientific">Holdemania massiliensis</name>
    <dbReference type="NCBI Taxonomy" id="1468449"/>
    <lineage>
        <taxon>Bacteria</taxon>
        <taxon>Bacillati</taxon>
        <taxon>Bacillota</taxon>
        <taxon>Erysipelotrichia</taxon>
        <taxon>Erysipelotrichales</taxon>
        <taxon>Erysipelotrichaceae</taxon>
        <taxon>Holdemania</taxon>
    </lineage>
</organism>